<dbReference type="EMBL" id="JAOPKA010000019">
    <property type="protein sequence ID" value="MCU4743931.1"/>
    <property type="molecule type" value="Genomic_DNA"/>
</dbReference>
<dbReference type="Proteomes" id="UP001321018">
    <property type="component" value="Unassembled WGS sequence"/>
</dbReference>
<accession>A0AAP3E3R5</accession>
<dbReference type="AlphaFoldDB" id="A0AAP3E3R5"/>
<sequence>MRRRYLLLLVVPVAVLLALGALPSLIGGGDVYYVTATEIDLEDGEPAHENVTETIPADNLSTNRFPYTMSALEADDGVSDSYEEGRFGFKESFTHTPFDEFGELEIWESNAVDGDAVWVEQNGTFYRLEITQTPETDNGSADRSDRLGVARIAH</sequence>
<organism evidence="2 3">
    <name type="scientific">Natronoglomus mannanivorans</name>
    <dbReference type="NCBI Taxonomy" id="2979990"/>
    <lineage>
        <taxon>Archaea</taxon>
        <taxon>Methanobacteriati</taxon>
        <taxon>Methanobacteriota</taxon>
        <taxon>Stenosarchaea group</taxon>
        <taxon>Halobacteria</taxon>
        <taxon>Halobacteriales</taxon>
        <taxon>Natrialbaceae</taxon>
        <taxon>Natronoglomus</taxon>
    </lineage>
</organism>
<name>A0AAP3E3R5_9EURY</name>
<dbReference type="RefSeq" id="WP_338005741.1">
    <property type="nucleotide sequence ID" value="NZ_JAOPKA010000019.1"/>
</dbReference>
<feature type="region of interest" description="Disordered" evidence="1">
    <location>
        <begin position="134"/>
        <end position="154"/>
    </location>
</feature>
<protein>
    <submittedName>
        <fullName evidence="2">Uncharacterized protein</fullName>
    </submittedName>
</protein>
<reference evidence="2" key="1">
    <citation type="submission" date="2022-09" db="EMBL/GenBank/DDBJ databases">
        <title>Enrichment on poylsaccharides allowed isolation of novel metabolic and taxonomic groups of Haloarchaea.</title>
        <authorList>
            <person name="Sorokin D.Y."/>
            <person name="Elcheninov A.G."/>
            <person name="Khizhniak T.V."/>
            <person name="Kolganova T.V."/>
            <person name="Kublanov I.V."/>
        </authorList>
    </citation>
    <scope>NUCLEOTIDE SEQUENCE</scope>
    <source>
        <strain evidence="2">AArc-xg1-1</strain>
    </source>
</reference>
<gene>
    <name evidence="2" type="ORF">OB960_21335</name>
</gene>
<evidence type="ECO:0000313" key="3">
    <source>
        <dbReference type="Proteomes" id="UP001321018"/>
    </source>
</evidence>
<evidence type="ECO:0000313" key="2">
    <source>
        <dbReference type="EMBL" id="MCU4743931.1"/>
    </source>
</evidence>
<evidence type="ECO:0000256" key="1">
    <source>
        <dbReference type="SAM" id="MobiDB-lite"/>
    </source>
</evidence>
<proteinExistence type="predicted"/>
<comment type="caution">
    <text evidence="2">The sequence shown here is derived from an EMBL/GenBank/DDBJ whole genome shotgun (WGS) entry which is preliminary data.</text>
</comment>